<evidence type="ECO:0000313" key="1">
    <source>
        <dbReference type="EMBL" id="PNX78179.1"/>
    </source>
</evidence>
<dbReference type="GO" id="GO:0005975">
    <property type="term" value="P:carbohydrate metabolic process"/>
    <property type="evidence" value="ECO:0007669"/>
    <property type="project" value="InterPro"/>
</dbReference>
<proteinExistence type="predicted"/>
<dbReference type="Gene3D" id="2.70.98.10">
    <property type="match status" value="1"/>
</dbReference>
<comment type="caution">
    <text evidence="1">The sequence shown here is derived from an EMBL/GenBank/DDBJ whole genome shotgun (WGS) entry which is preliminary data.</text>
</comment>
<organism evidence="1 2">
    <name type="scientific">Trifolium pratense</name>
    <name type="common">Red clover</name>
    <dbReference type="NCBI Taxonomy" id="57577"/>
    <lineage>
        <taxon>Eukaryota</taxon>
        <taxon>Viridiplantae</taxon>
        <taxon>Streptophyta</taxon>
        <taxon>Embryophyta</taxon>
        <taxon>Tracheophyta</taxon>
        <taxon>Spermatophyta</taxon>
        <taxon>Magnoliopsida</taxon>
        <taxon>eudicotyledons</taxon>
        <taxon>Gunneridae</taxon>
        <taxon>Pentapetalae</taxon>
        <taxon>rosids</taxon>
        <taxon>fabids</taxon>
        <taxon>Fabales</taxon>
        <taxon>Fabaceae</taxon>
        <taxon>Papilionoideae</taxon>
        <taxon>50 kb inversion clade</taxon>
        <taxon>NPAAA clade</taxon>
        <taxon>Hologalegina</taxon>
        <taxon>IRL clade</taxon>
        <taxon>Trifolieae</taxon>
        <taxon>Trifolium</taxon>
    </lineage>
</organism>
<reference evidence="1 2" key="1">
    <citation type="journal article" date="2014" name="Am. J. Bot.">
        <title>Genome assembly and annotation for red clover (Trifolium pratense; Fabaceae).</title>
        <authorList>
            <person name="Istvanek J."/>
            <person name="Jaros M."/>
            <person name="Krenek A."/>
            <person name="Repkova J."/>
        </authorList>
    </citation>
    <scope>NUCLEOTIDE SEQUENCE [LARGE SCALE GENOMIC DNA]</scope>
    <source>
        <strain evidence="2">cv. Tatra</strain>
        <tissue evidence="1">Young leaves</tissue>
    </source>
</reference>
<protein>
    <submittedName>
        <fullName evidence="1">Aldose 1-epimerase-like protein</fullName>
    </submittedName>
</protein>
<evidence type="ECO:0000313" key="2">
    <source>
        <dbReference type="Proteomes" id="UP000236291"/>
    </source>
</evidence>
<dbReference type="InterPro" id="IPR011013">
    <property type="entry name" value="Gal_mutarotase_sf_dom"/>
</dbReference>
<dbReference type="GO" id="GO:0003824">
    <property type="term" value="F:catalytic activity"/>
    <property type="evidence" value="ECO:0007669"/>
    <property type="project" value="InterPro"/>
</dbReference>
<sequence>MADQNQKAEIFELNNGTVQLLVTNLGCTITSFSVPGKDGVLSDVVLGLDSVESYQLQLQLQICKCNMVHCLDIARIINTGLINGCSHFMILDIVKYGRCGLNLDLAAVLTISRLRSPSQTFI</sequence>
<dbReference type="AlphaFoldDB" id="A0A2K3LI31"/>
<name>A0A2K3LI31_TRIPR</name>
<gene>
    <name evidence="1" type="ORF">L195_g034155</name>
</gene>
<dbReference type="EMBL" id="ASHM01033632">
    <property type="protein sequence ID" value="PNX78179.1"/>
    <property type="molecule type" value="Genomic_DNA"/>
</dbReference>
<dbReference type="Proteomes" id="UP000236291">
    <property type="component" value="Unassembled WGS sequence"/>
</dbReference>
<dbReference type="InterPro" id="IPR014718">
    <property type="entry name" value="GH-type_carb-bd"/>
</dbReference>
<dbReference type="STRING" id="57577.A0A2K3LI31"/>
<accession>A0A2K3LI31</accession>
<dbReference type="SUPFAM" id="SSF74650">
    <property type="entry name" value="Galactose mutarotase-like"/>
    <property type="match status" value="1"/>
</dbReference>
<reference evidence="1 2" key="2">
    <citation type="journal article" date="2017" name="Front. Plant Sci.">
        <title>Gene Classification and Mining of Molecular Markers Useful in Red Clover (Trifolium pratense) Breeding.</title>
        <authorList>
            <person name="Istvanek J."/>
            <person name="Dluhosova J."/>
            <person name="Dluhos P."/>
            <person name="Patkova L."/>
            <person name="Nedelnik J."/>
            <person name="Repkova J."/>
        </authorList>
    </citation>
    <scope>NUCLEOTIDE SEQUENCE [LARGE SCALE GENOMIC DNA]</scope>
    <source>
        <strain evidence="2">cv. Tatra</strain>
        <tissue evidence="1">Young leaves</tissue>
    </source>
</reference>
<dbReference type="GO" id="GO:0030246">
    <property type="term" value="F:carbohydrate binding"/>
    <property type="evidence" value="ECO:0007669"/>
    <property type="project" value="InterPro"/>
</dbReference>